<feature type="compositionally biased region" description="Polar residues" evidence="5">
    <location>
        <begin position="420"/>
        <end position="430"/>
    </location>
</feature>
<dbReference type="PANTHER" id="PTHR34105">
    <property type="entry name" value="PROLINE-, GLUTAMIC ACID- AND LEUCINE-RICH PROTEIN 1"/>
    <property type="match status" value="1"/>
</dbReference>
<gene>
    <name evidence="8" type="ORF">BD310DRAFT_927236</name>
    <name evidence="7" type="ORF">BD311DRAFT_749405</name>
</gene>
<dbReference type="Proteomes" id="UP000292082">
    <property type="component" value="Unassembled WGS sequence"/>
</dbReference>
<reference evidence="7 9" key="1">
    <citation type="submission" date="2019-01" db="EMBL/GenBank/DDBJ databases">
        <title>Draft genome sequences of three monokaryotic isolates of the white-rot basidiomycete fungus Dichomitus squalens.</title>
        <authorList>
            <consortium name="DOE Joint Genome Institute"/>
            <person name="Lopez S.C."/>
            <person name="Andreopoulos B."/>
            <person name="Pangilinan J."/>
            <person name="Lipzen A."/>
            <person name="Riley R."/>
            <person name="Ahrendt S."/>
            <person name="Ng V."/>
            <person name="Barry K."/>
            <person name="Daum C."/>
            <person name="Grigoriev I.V."/>
            <person name="Hilden K.S."/>
            <person name="Makela M.R."/>
            <person name="de Vries R.P."/>
        </authorList>
    </citation>
    <scope>NUCLEOTIDE SEQUENCE [LARGE SCALE GENOMIC DNA]</scope>
    <source>
        <strain evidence="8 9">CBS 464.89</strain>
        <strain evidence="7">OM18370.1</strain>
    </source>
</reference>
<dbReference type="Gene3D" id="1.25.10.10">
    <property type="entry name" value="Leucine-rich Repeat Variant"/>
    <property type="match status" value="1"/>
</dbReference>
<feature type="region of interest" description="Disordered" evidence="5">
    <location>
        <begin position="611"/>
        <end position="650"/>
    </location>
</feature>
<feature type="region of interest" description="Disordered" evidence="5">
    <location>
        <begin position="666"/>
        <end position="760"/>
    </location>
</feature>
<feature type="domain" description="Pre-rRNA-processing protein RIX1 N-terminal" evidence="6">
    <location>
        <begin position="9"/>
        <end position="190"/>
    </location>
</feature>
<dbReference type="AlphaFoldDB" id="A0A4Q9N024"/>
<dbReference type="OrthoDB" id="20900at2759"/>
<dbReference type="EMBL" id="ML145125">
    <property type="protein sequence ID" value="TBU58396.1"/>
    <property type="molecule type" value="Genomic_DNA"/>
</dbReference>
<feature type="region of interest" description="Disordered" evidence="5">
    <location>
        <begin position="420"/>
        <end position="440"/>
    </location>
</feature>
<evidence type="ECO:0000259" key="6">
    <source>
        <dbReference type="Pfam" id="PF08167"/>
    </source>
</evidence>
<dbReference type="GO" id="GO:0006364">
    <property type="term" value="P:rRNA processing"/>
    <property type="evidence" value="ECO:0007669"/>
    <property type="project" value="TreeGrafter"/>
</dbReference>
<dbReference type="GO" id="GO:0005634">
    <property type="term" value="C:nucleus"/>
    <property type="evidence" value="ECO:0007669"/>
    <property type="project" value="UniProtKB-SubCell"/>
</dbReference>
<comment type="similarity">
    <text evidence="2">Belongs to the RIX1/PELP1 family.</text>
</comment>
<sequence>MDGSNRLKDLLQLQLASDSYAVLHLPFVLETLSKEDFLPSSHTLKWIARVNSLIHSKDPAARWSGLCLAFQTATFSRDIMLECAQSWVGAAMPLLVNQPLPTTKAAIRLLRLVFSSATDVTEYQRQLCIPNVPKYASALIALLEKDSNTETALLAIDTLEHIVSLYPSLCRPLHNQLSNVALRSLNGSAPTPMSDELVEACSRLYAVLPLTGGKVNAPSLWRKSLDDTMAFAWGAFLQVRTTYPDRGYGVPHPAPPSDDPIVDVPLALDRLRAATRVIGDLLRTSTSRPISLPVGPLVRLCLALLQSTLEDKGIAHANHVVHALEASVIPTLWGFACEILISMAKAGRHHLTPHLPPLLTSLAYHLEQPQKSTELLHFLRTTSSLLADGSHLHDSLIASRLVRATLPKLAILLSKRSQAGTENEQASGQGRSKKGRRHARGYEGDEVFKVGRRIVCVTAEEGDVLLVSVDLLEILLSRTQVNAPVHSIASRLLLAIYASLPQLPPSILSSDLSLKQRLCAKLKRLCMGLAIGTTSTMSKSVGLVLSISDGTVDEDDDLTVHTTVDLLLHPRAPPLVRSLPHVEMLSLFRAEEGEEEADTRRRVGLHVLDERSDRLPDATGSQTPHEAEWTRLQPSVPQAARSPGAPSAQEPYGTVAMQVDVSPLAPTAGQASRYPPSSAGLERSQPPTSFAHKQSATHRTAQSPLPPPPDPLPFNSTALSLESKPASDLPVTQATAPLMEDDDDDEPMPTIDLASDSESE</sequence>
<protein>
    <recommendedName>
        <fullName evidence="3">Pre-rRNA-processing protein RIX1</fullName>
    </recommendedName>
</protein>
<dbReference type="SUPFAM" id="SSF48371">
    <property type="entry name" value="ARM repeat"/>
    <property type="match status" value="1"/>
</dbReference>
<organism evidence="7">
    <name type="scientific">Dichomitus squalens</name>
    <dbReference type="NCBI Taxonomy" id="114155"/>
    <lineage>
        <taxon>Eukaryota</taxon>
        <taxon>Fungi</taxon>
        <taxon>Dikarya</taxon>
        <taxon>Basidiomycota</taxon>
        <taxon>Agaricomycotina</taxon>
        <taxon>Agaricomycetes</taxon>
        <taxon>Polyporales</taxon>
        <taxon>Polyporaceae</taxon>
        <taxon>Dichomitus</taxon>
    </lineage>
</organism>
<evidence type="ECO:0000256" key="3">
    <source>
        <dbReference type="ARBA" id="ARBA00021502"/>
    </source>
</evidence>
<dbReference type="Proteomes" id="UP000292957">
    <property type="component" value="Unassembled WGS sequence"/>
</dbReference>
<name>A0A4Q9N024_9APHY</name>
<comment type="subcellular location">
    <subcellularLocation>
        <location evidence="1">Nucleus</location>
    </subcellularLocation>
</comment>
<dbReference type="STRING" id="114155.A0A4Q9N024"/>
<dbReference type="InterPro" id="IPR012583">
    <property type="entry name" value="RIX1_N"/>
</dbReference>
<evidence type="ECO:0000256" key="2">
    <source>
        <dbReference type="ARBA" id="ARBA00010511"/>
    </source>
</evidence>
<dbReference type="Pfam" id="PF08167">
    <property type="entry name" value="RIX1"/>
    <property type="match status" value="1"/>
</dbReference>
<evidence type="ECO:0000256" key="1">
    <source>
        <dbReference type="ARBA" id="ARBA00004123"/>
    </source>
</evidence>
<evidence type="ECO:0000256" key="5">
    <source>
        <dbReference type="SAM" id="MobiDB-lite"/>
    </source>
</evidence>
<keyword evidence="4" id="KW-0539">Nucleus</keyword>
<evidence type="ECO:0000313" key="7">
    <source>
        <dbReference type="EMBL" id="TBU33197.1"/>
    </source>
</evidence>
<feature type="compositionally biased region" description="Polar residues" evidence="5">
    <location>
        <begin position="685"/>
        <end position="703"/>
    </location>
</feature>
<evidence type="ECO:0000256" key="4">
    <source>
        <dbReference type="ARBA" id="ARBA00023242"/>
    </source>
</evidence>
<evidence type="ECO:0000313" key="8">
    <source>
        <dbReference type="EMBL" id="TBU58396.1"/>
    </source>
</evidence>
<dbReference type="InterPro" id="IPR011989">
    <property type="entry name" value="ARM-like"/>
</dbReference>
<dbReference type="InterPro" id="IPR016024">
    <property type="entry name" value="ARM-type_fold"/>
</dbReference>
<dbReference type="EMBL" id="ML143392">
    <property type="protein sequence ID" value="TBU33197.1"/>
    <property type="molecule type" value="Genomic_DNA"/>
</dbReference>
<keyword evidence="9" id="KW-1185">Reference proteome</keyword>
<dbReference type="PANTHER" id="PTHR34105:SF1">
    <property type="entry name" value="PROLINE-, GLUTAMIC ACID- AND LEUCINE-RICH PROTEIN 1"/>
    <property type="match status" value="1"/>
</dbReference>
<proteinExistence type="inferred from homology"/>
<evidence type="ECO:0000313" key="9">
    <source>
        <dbReference type="Proteomes" id="UP000292082"/>
    </source>
</evidence>
<accession>A0A4Q9N024</accession>